<proteinExistence type="predicted"/>
<comment type="caution">
    <text evidence="1">The sequence shown here is derived from an EMBL/GenBank/DDBJ whole genome shotgun (WGS) entry which is preliminary data.</text>
</comment>
<keyword evidence="2" id="KW-1185">Reference proteome</keyword>
<name>A0ACC0B8F2_CATRO</name>
<dbReference type="Proteomes" id="UP001060085">
    <property type="component" value="Linkage Group LG04"/>
</dbReference>
<evidence type="ECO:0000313" key="1">
    <source>
        <dbReference type="EMBL" id="KAI5668919.1"/>
    </source>
</evidence>
<gene>
    <name evidence="1" type="ORF">M9H77_18772</name>
</gene>
<reference evidence="2" key="1">
    <citation type="journal article" date="2023" name="Nat. Plants">
        <title>Single-cell RNA sequencing provides a high-resolution roadmap for understanding the multicellular compartmentation of specialized metabolism.</title>
        <authorList>
            <person name="Sun S."/>
            <person name="Shen X."/>
            <person name="Li Y."/>
            <person name="Li Y."/>
            <person name="Wang S."/>
            <person name="Li R."/>
            <person name="Zhang H."/>
            <person name="Shen G."/>
            <person name="Guo B."/>
            <person name="Wei J."/>
            <person name="Xu J."/>
            <person name="St-Pierre B."/>
            <person name="Chen S."/>
            <person name="Sun C."/>
        </authorList>
    </citation>
    <scope>NUCLEOTIDE SEQUENCE [LARGE SCALE GENOMIC DNA]</scope>
</reference>
<organism evidence="1 2">
    <name type="scientific">Catharanthus roseus</name>
    <name type="common">Madagascar periwinkle</name>
    <name type="synonym">Vinca rosea</name>
    <dbReference type="NCBI Taxonomy" id="4058"/>
    <lineage>
        <taxon>Eukaryota</taxon>
        <taxon>Viridiplantae</taxon>
        <taxon>Streptophyta</taxon>
        <taxon>Embryophyta</taxon>
        <taxon>Tracheophyta</taxon>
        <taxon>Spermatophyta</taxon>
        <taxon>Magnoliopsida</taxon>
        <taxon>eudicotyledons</taxon>
        <taxon>Gunneridae</taxon>
        <taxon>Pentapetalae</taxon>
        <taxon>asterids</taxon>
        <taxon>lamiids</taxon>
        <taxon>Gentianales</taxon>
        <taxon>Apocynaceae</taxon>
        <taxon>Rauvolfioideae</taxon>
        <taxon>Vinceae</taxon>
        <taxon>Catharanthinae</taxon>
        <taxon>Catharanthus</taxon>
    </lineage>
</organism>
<evidence type="ECO:0000313" key="2">
    <source>
        <dbReference type="Proteomes" id="UP001060085"/>
    </source>
</evidence>
<accession>A0ACC0B8F2</accession>
<dbReference type="EMBL" id="CM044704">
    <property type="protein sequence ID" value="KAI5668919.1"/>
    <property type="molecule type" value="Genomic_DNA"/>
</dbReference>
<sequence length="253" mass="28256">MISRSGVYYSSLVKEFLHQHYSKDNKDLITVKTTVKGVNVTLDRTLLSHIASIPNKGPIITFDSTTYVVLGAWKYNEASHIVGLHHRSNTSHSRTIWNTYDLSPRMRDVSNLISTNLAPRSRKSSNRVIDIYLIDKLLSSFPVNLPCIIIHCIRDTVSSNRKNHIFSFPLLLTDDEKEEIEDSGEEYDDSDSSIHAILEQMQIRQIQQSDALAGIQNTLQCQELMLTRIYGHLFPAKDLSGGGGGGGEGGLAL</sequence>
<protein>
    <submittedName>
        <fullName evidence="1">Uncharacterized protein</fullName>
    </submittedName>
</protein>